<dbReference type="RefSeq" id="WP_417935106.1">
    <property type="nucleotide sequence ID" value="NZ_FNKI01000002.1"/>
</dbReference>
<proteinExistence type="predicted"/>
<dbReference type="EMBL" id="FNMY01000001">
    <property type="protein sequence ID" value="SDW31949.1"/>
    <property type="molecule type" value="Genomic_DNA"/>
</dbReference>
<dbReference type="STRING" id="1073328.SAMN05216294_2491"/>
<protein>
    <submittedName>
        <fullName evidence="1">3D (Asp-Asp-Asp) domain-containing protein</fullName>
    </submittedName>
</protein>
<keyword evidence="2" id="KW-1185">Reference proteome</keyword>
<evidence type="ECO:0000313" key="2">
    <source>
        <dbReference type="Proteomes" id="UP000199592"/>
    </source>
</evidence>
<dbReference type="Proteomes" id="UP000199592">
    <property type="component" value="Unassembled WGS sequence"/>
</dbReference>
<sequence>MNSHFHKLLLYFSCIGFIYLGCSPKKESVAPPKKFEWIGHEVTASAYNSVYWQTDTLNPSVAAWGDTLEPGMKTIAVSRDLIKMGLVHNTMVKIDTFPDTFYVKDKMHYRWKNRIDIYMGKDVQKAREWGRKKLMICYAIPIDTLQNTLE</sequence>
<dbReference type="CDD" id="cd22784">
    <property type="entry name" value="DPBB_MltA_YuiC-like"/>
    <property type="match status" value="1"/>
</dbReference>
<name>A0A1H2SLM7_9FLAO</name>
<accession>A0A1H2SLM7</accession>
<reference evidence="2" key="1">
    <citation type="submission" date="2016-10" db="EMBL/GenBank/DDBJ databases">
        <authorList>
            <person name="Varghese N."/>
            <person name="Submissions S."/>
        </authorList>
    </citation>
    <scope>NUCLEOTIDE SEQUENCE [LARGE SCALE GENOMIC DNA]</scope>
    <source>
        <strain evidence="2">DSM 25030</strain>
    </source>
</reference>
<dbReference type="AlphaFoldDB" id="A0A1H2SLM7"/>
<evidence type="ECO:0000313" key="1">
    <source>
        <dbReference type="EMBL" id="SDW31949.1"/>
    </source>
</evidence>
<gene>
    <name evidence="1" type="ORF">SAMN04487892_1134</name>
</gene>
<organism evidence="1 2">
    <name type="scientific">Flagellimonas zhangzhouensis</name>
    <dbReference type="NCBI Taxonomy" id="1073328"/>
    <lineage>
        <taxon>Bacteria</taxon>
        <taxon>Pseudomonadati</taxon>
        <taxon>Bacteroidota</taxon>
        <taxon>Flavobacteriia</taxon>
        <taxon>Flavobacteriales</taxon>
        <taxon>Flavobacteriaceae</taxon>
        <taxon>Flagellimonas</taxon>
    </lineage>
</organism>